<gene>
    <name evidence="3" type="primary">LOC105310578</name>
</gene>
<keyword evidence="2" id="KW-1185">Reference proteome</keyword>
<dbReference type="Proteomes" id="UP000515202">
    <property type="component" value="Unplaced"/>
</dbReference>
<reference evidence="3" key="1">
    <citation type="submission" date="2025-08" db="UniProtKB">
        <authorList>
            <consortium name="RefSeq"/>
        </authorList>
    </citation>
    <scope>IDENTIFICATION</scope>
    <source>
        <tissue evidence="3">Kidney</tissue>
    </source>
</reference>
<accession>A0A6P3RYK8</accession>
<sequence length="77" mass="8779">MPVEPPDGWEIKPGGPVEQRPQDHLQHDHLDSTHETTKYLSEAWPKDVGNGTSPNFSHPKEWFHERDLGPNTTIKLS</sequence>
<evidence type="ECO:0000256" key="1">
    <source>
        <dbReference type="SAM" id="MobiDB-lite"/>
    </source>
</evidence>
<dbReference type="RefSeq" id="XP_011385038.1">
    <property type="nucleotide sequence ID" value="XM_011386736.2"/>
</dbReference>
<feature type="region of interest" description="Disordered" evidence="1">
    <location>
        <begin position="1"/>
        <end position="23"/>
    </location>
</feature>
<dbReference type="GeneID" id="105310578"/>
<organism evidence="2 3">
    <name type="scientific">Pteropus vampyrus</name>
    <name type="common">Large flying fox</name>
    <dbReference type="NCBI Taxonomy" id="132908"/>
    <lineage>
        <taxon>Eukaryota</taxon>
        <taxon>Metazoa</taxon>
        <taxon>Chordata</taxon>
        <taxon>Craniata</taxon>
        <taxon>Vertebrata</taxon>
        <taxon>Euteleostomi</taxon>
        <taxon>Mammalia</taxon>
        <taxon>Eutheria</taxon>
        <taxon>Laurasiatheria</taxon>
        <taxon>Chiroptera</taxon>
        <taxon>Yinpterochiroptera</taxon>
        <taxon>Pteropodoidea</taxon>
        <taxon>Pteropodidae</taxon>
        <taxon>Pteropodinae</taxon>
        <taxon>Pteropus</taxon>
    </lineage>
</organism>
<protein>
    <submittedName>
        <fullName evidence="3">Cyclic AMP-responsive element-binding protein 3-like protein 1</fullName>
    </submittedName>
</protein>
<dbReference type="KEGG" id="pvp:105310578"/>
<evidence type="ECO:0000313" key="2">
    <source>
        <dbReference type="Proteomes" id="UP000515202"/>
    </source>
</evidence>
<dbReference type="AlphaFoldDB" id="A0A6P3RYK8"/>
<proteinExistence type="predicted"/>
<name>A0A6P3RYK8_PTEVA</name>
<feature type="region of interest" description="Disordered" evidence="1">
    <location>
        <begin position="42"/>
        <end position="77"/>
    </location>
</feature>
<evidence type="ECO:0000313" key="3">
    <source>
        <dbReference type="RefSeq" id="XP_011385038.1"/>
    </source>
</evidence>
<feature type="compositionally biased region" description="Basic and acidic residues" evidence="1">
    <location>
        <begin position="58"/>
        <end position="68"/>
    </location>
</feature>